<dbReference type="InterPro" id="IPR007391">
    <property type="entry name" value="Vancomycin_resist_VanW"/>
</dbReference>
<comment type="caution">
    <text evidence="3">The sequence shown here is derived from an EMBL/GenBank/DDBJ whole genome shotgun (WGS) entry which is preliminary data.</text>
</comment>
<feature type="domain" description="YoaR-like putative peptidoglycan binding" evidence="2">
    <location>
        <begin position="366"/>
        <end position="425"/>
    </location>
</feature>
<dbReference type="PANTHER" id="PTHR35788:SF1">
    <property type="entry name" value="EXPORTED PROTEIN"/>
    <property type="match status" value="1"/>
</dbReference>
<dbReference type="EMBL" id="BAABJP010000001">
    <property type="protein sequence ID" value="GAA5145134.1"/>
    <property type="molecule type" value="Genomic_DNA"/>
</dbReference>
<evidence type="ECO:0000256" key="1">
    <source>
        <dbReference type="SAM" id="MobiDB-lite"/>
    </source>
</evidence>
<proteinExistence type="predicted"/>
<protein>
    <submittedName>
        <fullName evidence="3">VanW family protein</fullName>
    </submittedName>
</protein>
<dbReference type="InterPro" id="IPR022029">
    <property type="entry name" value="YoaR-like_PG-bd"/>
</dbReference>
<evidence type="ECO:0000259" key="2">
    <source>
        <dbReference type="Pfam" id="PF12229"/>
    </source>
</evidence>
<dbReference type="PANTHER" id="PTHR35788">
    <property type="entry name" value="EXPORTED PROTEIN-RELATED"/>
    <property type="match status" value="1"/>
</dbReference>
<dbReference type="Pfam" id="PF12229">
    <property type="entry name" value="PG_binding_4"/>
    <property type="match status" value="1"/>
</dbReference>
<evidence type="ECO:0000313" key="4">
    <source>
        <dbReference type="Proteomes" id="UP001428817"/>
    </source>
</evidence>
<feature type="compositionally biased region" description="Low complexity" evidence="1">
    <location>
        <begin position="44"/>
        <end position="65"/>
    </location>
</feature>
<reference evidence="4" key="1">
    <citation type="journal article" date="2019" name="Int. J. Syst. Evol. Microbiol.">
        <title>The Global Catalogue of Microorganisms (GCM) 10K type strain sequencing project: providing services to taxonomists for standard genome sequencing and annotation.</title>
        <authorList>
            <consortium name="The Broad Institute Genomics Platform"/>
            <consortium name="The Broad Institute Genome Sequencing Center for Infectious Disease"/>
            <person name="Wu L."/>
            <person name="Ma J."/>
        </authorList>
    </citation>
    <scope>NUCLEOTIDE SEQUENCE [LARGE SCALE GENOMIC DNA]</scope>
    <source>
        <strain evidence="4">JCM 18303</strain>
    </source>
</reference>
<evidence type="ECO:0000313" key="3">
    <source>
        <dbReference type="EMBL" id="GAA5145134.1"/>
    </source>
</evidence>
<gene>
    <name evidence="3" type="ORF">GCM10023321_02560</name>
</gene>
<feature type="compositionally biased region" description="Polar residues" evidence="1">
    <location>
        <begin position="639"/>
        <end position="661"/>
    </location>
</feature>
<feature type="region of interest" description="Disordered" evidence="1">
    <location>
        <begin position="306"/>
        <end position="341"/>
    </location>
</feature>
<dbReference type="InterPro" id="IPR052913">
    <property type="entry name" value="Glycopeptide_resist_protein"/>
</dbReference>
<organism evidence="3 4">
    <name type="scientific">Pseudonocardia eucalypti</name>
    <dbReference type="NCBI Taxonomy" id="648755"/>
    <lineage>
        <taxon>Bacteria</taxon>
        <taxon>Bacillati</taxon>
        <taxon>Actinomycetota</taxon>
        <taxon>Actinomycetes</taxon>
        <taxon>Pseudonocardiales</taxon>
        <taxon>Pseudonocardiaceae</taxon>
        <taxon>Pseudonocardia</taxon>
    </lineage>
</organism>
<dbReference type="RefSeq" id="WP_185058542.1">
    <property type="nucleotide sequence ID" value="NZ_BAABJP010000001.1"/>
</dbReference>
<keyword evidence="4" id="KW-1185">Reference proteome</keyword>
<name>A0ABP9PKI2_9PSEU</name>
<feature type="region of interest" description="Disordered" evidence="1">
    <location>
        <begin position="624"/>
        <end position="684"/>
    </location>
</feature>
<dbReference type="Proteomes" id="UP001428817">
    <property type="component" value="Unassembled WGS sequence"/>
</dbReference>
<feature type="region of interest" description="Disordered" evidence="1">
    <location>
        <begin position="1"/>
        <end position="85"/>
    </location>
</feature>
<dbReference type="Pfam" id="PF04294">
    <property type="entry name" value="VanW"/>
    <property type="match status" value="1"/>
</dbReference>
<accession>A0ABP9PKI2</accession>
<feature type="compositionally biased region" description="Basic residues" evidence="1">
    <location>
        <begin position="76"/>
        <end position="85"/>
    </location>
</feature>
<sequence length="684" mass="71220">MPDPSEWDNQATEVIRPVGRHRSPANDPPSLPGSKKHSLPSPEQIGAQAGAVQNGGPQAGAGATQPVDRPNLPGPGKRRAPGKPRPRWIWPAAAVAALGLLYLVDLLATSGDVPRGVTVAGVDIGGLDRTAAERTLRARLEPALRKDVPIQAGVVRTTLSPKTAGLTANWPGTVAAVGDQPLNPFTRLSSFFGGTDHEVLTSADGTALDDALDGIAGLVRKPPVDGGVRFEGLEPVAVQPTPGAELDVPGAAAQVMRDWSRGAAVQLPVREVAPPGRVSDAAIQRAIAEVAKPAVAAPVRVLGREQLGPAAPPPGLRDPAFPEDPALPDPTDPGTPDRTGREVVGTIQPAAIAGALSFSPDGAGGLKPNVDALKLADAVRPQLARTEQPAKDATIALAGGAPQVQPSQDGRGIDYPATFAGLADILRKPTDRQVTAIYTEQPAKLTTEQLRELGIKDLVSTFSTGGFAQDSGVNIRRAAETINGKIIKPGETFSLNEATGPREAPQGYVPAGIIEDGHPAKGIGGGVSQLATTLYNAAYFAGMTDAGHKEHSYYISRYPVAREATVYEGAIDLKFRNDLEHGVYLQTVWTPTSITVKFWGTKQYEVTSAPSPRSNPVPPPTLTMPAGKDCSPSAGGQGFTATDTRTMRNLDTGQSKSTTRTVRYKPSPKVVCGGPADQAGAPPR</sequence>